<evidence type="ECO:0000259" key="11">
    <source>
        <dbReference type="Pfam" id="PF02558"/>
    </source>
</evidence>
<sequence length="314" mass="33461">MPETTPRVLIVGAGAIGSFYGAILHRGGAQVEVVSRSEADVIRDHGFRLHSRDMGDLTFRPAAVHERVEDVAEAPDFVLLSVKVLDDLDRAALIRPAVGPKTVIVLVENGIDIERPIHEAFPDNPLVSGLAFVAVSRTGKAQAEHKAYGRLVIGEYPSGAGNAAERLSALLTAGGIECPVSGNLVTERWRKAVWNAAFNPVSVIAGGATTTTILDAPGGEDFMVTLMQEVCDVAAAAGHPMPEELPVKSIGGTRKMPPYHNSMALDYLNGRPMEVEAILGNVIRAAESHGVDVPHLESVYRVTKMLQNRVATEG</sequence>
<dbReference type="InterPro" id="IPR013328">
    <property type="entry name" value="6PGD_dom2"/>
</dbReference>
<evidence type="ECO:0000256" key="8">
    <source>
        <dbReference type="ARBA" id="ARBA00032024"/>
    </source>
</evidence>
<evidence type="ECO:0000313" key="14">
    <source>
        <dbReference type="Proteomes" id="UP000199657"/>
    </source>
</evidence>
<dbReference type="PANTHER" id="PTHR21708">
    <property type="entry name" value="PROBABLE 2-DEHYDROPANTOATE 2-REDUCTASE"/>
    <property type="match status" value="1"/>
</dbReference>
<accession>A0A1H8SQS8</accession>
<comment type="pathway">
    <text evidence="1 10">Cofactor biosynthesis; (R)-pantothenate biosynthesis; (R)-pantoate from 3-methyl-2-oxobutanoate: step 2/2.</text>
</comment>
<dbReference type="InterPro" id="IPR003710">
    <property type="entry name" value="ApbA"/>
</dbReference>
<dbReference type="Gene3D" id="1.10.1040.10">
    <property type="entry name" value="N-(1-d-carboxylethyl)-l-norvaline Dehydrogenase, domain 2"/>
    <property type="match status" value="1"/>
</dbReference>
<dbReference type="NCBIfam" id="TIGR00745">
    <property type="entry name" value="apbA_panE"/>
    <property type="match status" value="1"/>
</dbReference>
<dbReference type="PANTHER" id="PTHR21708:SF26">
    <property type="entry name" value="2-DEHYDROPANTOATE 2-REDUCTASE"/>
    <property type="match status" value="1"/>
</dbReference>
<dbReference type="GO" id="GO:0005737">
    <property type="term" value="C:cytoplasm"/>
    <property type="evidence" value="ECO:0007669"/>
    <property type="project" value="TreeGrafter"/>
</dbReference>
<evidence type="ECO:0000256" key="3">
    <source>
        <dbReference type="ARBA" id="ARBA00013014"/>
    </source>
</evidence>
<evidence type="ECO:0000256" key="10">
    <source>
        <dbReference type="RuleBase" id="RU362068"/>
    </source>
</evidence>
<dbReference type="Gene3D" id="3.40.50.720">
    <property type="entry name" value="NAD(P)-binding Rossmann-like Domain"/>
    <property type="match status" value="1"/>
</dbReference>
<reference evidence="13 14" key="1">
    <citation type="submission" date="2016-10" db="EMBL/GenBank/DDBJ databases">
        <authorList>
            <person name="de Groot N.N."/>
        </authorList>
    </citation>
    <scope>NUCLEOTIDE SEQUENCE [LARGE SCALE GENOMIC DNA]</scope>
    <source>
        <strain evidence="13 14">CGMCC 1.6291</strain>
    </source>
</reference>
<keyword evidence="14" id="KW-1185">Reference proteome</keyword>
<organism evidence="13 14">
    <name type="scientific">Aquisalimonas asiatica</name>
    <dbReference type="NCBI Taxonomy" id="406100"/>
    <lineage>
        <taxon>Bacteria</taxon>
        <taxon>Pseudomonadati</taxon>
        <taxon>Pseudomonadota</taxon>
        <taxon>Gammaproteobacteria</taxon>
        <taxon>Chromatiales</taxon>
        <taxon>Ectothiorhodospiraceae</taxon>
        <taxon>Aquisalimonas</taxon>
    </lineage>
</organism>
<gene>
    <name evidence="13" type="ORF">SAMN04488052_103135</name>
</gene>
<evidence type="ECO:0000256" key="6">
    <source>
        <dbReference type="ARBA" id="ARBA00022857"/>
    </source>
</evidence>
<comment type="function">
    <text evidence="10">Catalyzes the NADPH-dependent reduction of ketopantoate into pantoic acid.</text>
</comment>
<dbReference type="InterPro" id="IPR013752">
    <property type="entry name" value="KPA_reductase"/>
</dbReference>
<dbReference type="OrthoDB" id="6530772at2"/>
<dbReference type="FunFam" id="1.10.1040.10:FF:000017">
    <property type="entry name" value="2-dehydropantoate 2-reductase"/>
    <property type="match status" value="1"/>
</dbReference>
<evidence type="ECO:0000256" key="1">
    <source>
        <dbReference type="ARBA" id="ARBA00004994"/>
    </source>
</evidence>
<dbReference type="EMBL" id="FOEG01000003">
    <property type="protein sequence ID" value="SEO80925.1"/>
    <property type="molecule type" value="Genomic_DNA"/>
</dbReference>
<evidence type="ECO:0000256" key="7">
    <source>
        <dbReference type="ARBA" id="ARBA00023002"/>
    </source>
</evidence>
<dbReference type="Proteomes" id="UP000199657">
    <property type="component" value="Unassembled WGS sequence"/>
</dbReference>
<dbReference type="InterPro" id="IPR036291">
    <property type="entry name" value="NAD(P)-bd_dom_sf"/>
</dbReference>
<evidence type="ECO:0000259" key="12">
    <source>
        <dbReference type="Pfam" id="PF08546"/>
    </source>
</evidence>
<proteinExistence type="inferred from homology"/>
<dbReference type="SUPFAM" id="SSF51735">
    <property type="entry name" value="NAD(P)-binding Rossmann-fold domains"/>
    <property type="match status" value="1"/>
</dbReference>
<dbReference type="Pfam" id="PF08546">
    <property type="entry name" value="ApbA_C"/>
    <property type="match status" value="1"/>
</dbReference>
<keyword evidence="6 10" id="KW-0521">NADP</keyword>
<dbReference type="STRING" id="406100.SAMN04488052_103135"/>
<comment type="catalytic activity">
    <reaction evidence="9 10">
        <text>(R)-pantoate + NADP(+) = 2-dehydropantoate + NADPH + H(+)</text>
        <dbReference type="Rhea" id="RHEA:16233"/>
        <dbReference type="ChEBI" id="CHEBI:11561"/>
        <dbReference type="ChEBI" id="CHEBI:15378"/>
        <dbReference type="ChEBI" id="CHEBI:15980"/>
        <dbReference type="ChEBI" id="CHEBI:57783"/>
        <dbReference type="ChEBI" id="CHEBI:58349"/>
        <dbReference type="EC" id="1.1.1.169"/>
    </reaction>
</comment>
<evidence type="ECO:0000256" key="2">
    <source>
        <dbReference type="ARBA" id="ARBA00007870"/>
    </source>
</evidence>
<dbReference type="GO" id="GO:0015940">
    <property type="term" value="P:pantothenate biosynthetic process"/>
    <property type="evidence" value="ECO:0007669"/>
    <property type="project" value="UniProtKB-UniPathway"/>
</dbReference>
<dbReference type="InterPro" id="IPR008927">
    <property type="entry name" value="6-PGluconate_DH-like_C_sf"/>
</dbReference>
<keyword evidence="7 10" id="KW-0560">Oxidoreductase</keyword>
<protein>
    <recommendedName>
        <fullName evidence="4 10">2-dehydropantoate 2-reductase</fullName>
        <ecNumber evidence="3 10">1.1.1.169</ecNumber>
    </recommendedName>
    <alternativeName>
        <fullName evidence="8 10">Ketopantoate reductase</fullName>
    </alternativeName>
</protein>
<comment type="similarity">
    <text evidence="2 10">Belongs to the ketopantoate reductase family.</text>
</comment>
<feature type="domain" description="Ketopantoate reductase N-terminal" evidence="11">
    <location>
        <begin position="8"/>
        <end position="157"/>
    </location>
</feature>
<dbReference type="AlphaFoldDB" id="A0A1H8SQS8"/>
<dbReference type="InterPro" id="IPR051402">
    <property type="entry name" value="KPR-Related"/>
</dbReference>
<evidence type="ECO:0000256" key="9">
    <source>
        <dbReference type="ARBA" id="ARBA00048793"/>
    </source>
</evidence>
<evidence type="ECO:0000256" key="4">
    <source>
        <dbReference type="ARBA" id="ARBA00019465"/>
    </source>
</evidence>
<evidence type="ECO:0000313" key="13">
    <source>
        <dbReference type="EMBL" id="SEO80925.1"/>
    </source>
</evidence>
<feature type="domain" description="Ketopantoate reductase C-terminal" evidence="12">
    <location>
        <begin position="184"/>
        <end position="307"/>
    </location>
</feature>
<dbReference type="UniPathway" id="UPA00028">
    <property type="reaction ID" value="UER00004"/>
</dbReference>
<dbReference type="RefSeq" id="WP_091642303.1">
    <property type="nucleotide sequence ID" value="NZ_FOEG01000003.1"/>
</dbReference>
<dbReference type="Pfam" id="PF02558">
    <property type="entry name" value="ApbA"/>
    <property type="match status" value="1"/>
</dbReference>
<evidence type="ECO:0000256" key="5">
    <source>
        <dbReference type="ARBA" id="ARBA00022655"/>
    </source>
</evidence>
<dbReference type="SUPFAM" id="SSF48179">
    <property type="entry name" value="6-phosphogluconate dehydrogenase C-terminal domain-like"/>
    <property type="match status" value="1"/>
</dbReference>
<keyword evidence="5 10" id="KW-0566">Pantothenate biosynthesis</keyword>
<name>A0A1H8SQS8_9GAMM</name>
<dbReference type="EC" id="1.1.1.169" evidence="3 10"/>
<dbReference type="GO" id="GO:0008677">
    <property type="term" value="F:2-dehydropantoate 2-reductase activity"/>
    <property type="evidence" value="ECO:0007669"/>
    <property type="project" value="UniProtKB-EC"/>
</dbReference>
<dbReference type="InterPro" id="IPR013332">
    <property type="entry name" value="KPR_N"/>
</dbReference>